<name>A0ACC0VJJ3_9STRA</name>
<comment type="caution">
    <text evidence="1">The sequence shown here is derived from an EMBL/GenBank/DDBJ whole genome shotgun (WGS) entry which is preliminary data.</text>
</comment>
<evidence type="ECO:0000313" key="1">
    <source>
        <dbReference type="EMBL" id="KAI9906637.1"/>
    </source>
</evidence>
<dbReference type="EMBL" id="CM047587">
    <property type="protein sequence ID" value="KAI9906637.1"/>
    <property type="molecule type" value="Genomic_DNA"/>
</dbReference>
<keyword evidence="2" id="KW-1185">Reference proteome</keyword>
<reference evidence="1 2" key="1">
    <citation type="journal article" date="2022" name="bioRxiv">
        <title>The genome of the oomycete Peronosclerospora sorghi, a cosmopolitan pathogen of maize and sorghum, is inflated with dispersed pseudogenes.</title>
        <authorList>
            <person name="Fletcher K."/>
            <person name="Martin F."/>
            <person name="Isakeit T."/>
            <person name="Cavanaugh K."/>
            <person name="Magill C."/>
            <person name="Michelmore R."/>
        </authorList>
    </citation>
    <scope>NUCLEOTIDE SEQUENCE [LARGE SCALE GENOMIC DNA]</scope>
    <source>
        <strain evidence="1">P6</strain>
    </source>
</reference>
<protein>
    <submittedName>
        <fullName evidence="1">Uncharacterized protein</fullName>
    </submittedName>
</protein>
<organism evidence="1 2">
    <name type="scientific">Peronosclerospora sorghi</name>
    <dbReference type="NCBI Taxonomy" id="230839"/>
    <lineage>
        <taxon>Eukaryota</taxon>
        <taxon>Sar</taxon>
        <taxon>Stramenopiles</taxon>
        <taxon>Oomycota</taxon>
        <taxon>Peronosporomycetes</taxon>
        <taxon>Peronosporales</taxon>
        <taxon>Peronosporaceae</taxon>
        <taxon>Peronosclerospora</taxon>
    </lineage>
</organism>
<sequence length="91" mass="10054">MFQLSNVAVMFKRHTASKADLRLHSEVNAQNIFDMLEKQHGLIVGVARIDLPTPIKTLGMHTVEVRVDDAIEEEYAASAVTSAAICVRSVF</sequence>
<dbReference type="Proteomes" id="UP001163321">
    <property type="component" value="Chromosome 8"/>
</dbReference>
<evidence type="ECO:0000313" key="2">
    <source>
        <dbReference type="Proteomes" id="UP001163321"/>
    </source>
</evidence>
<proteinExistence type="predicted"/>
<gene>
    <name evidence="1" type="ORF">PsorP6_016269</name>
</gene>
<accession>A0ACC0VJJ3</accession>